<comment type="function">
    <text evidence="12">Possesses two activities: a DNA synthesis (polymerase) and an exonucleolytic activity that degrades single-stranded DNA in the 3'- to 5'-direction. Has a template-primer preference which is characteristic of a replicative DNA polymerase.</text>
</comment>
<dbReference type="NCBIfam" id="NF003103">
    <property type="entry name" value="PRK04023.1"/>
    <property type="match status" value="1"/>
</dbReference>
<dbReference type="NCBIfam" id="TIGR00354">
    <property type="entry name" value="polC"/>
    <property type="match status" value="1"/>
</dbReference>
<evidence type="ECO:0000256" key="3">
    <source>
        <dbReference type="ARBA" id="ARBA00022679"/>
    </source>
</evidence>
<feature type="domain" description="DNA polymerase II large subunit DP2 N-terminal" evidence="15">
    <location>
        <begin position="11"/>
        <end position="280"/>
    </location>
</feature>
<sequence>MSDISKVMQLYFNNVQKQVDQCYAIAEKARQKGLDPELYVESPQAKDLAGRVEKLVGPKGVAKVIRDLKMKGLTEDTLVFKVVSDILDNKIGNIESLELRVERSIRVGLAIKTMGVVSAPLEGISKILIREDQFGKKYLSLYFAGPIRAAGGTTAALCVLIADYVRGKSNIPKYKATEGETGRYVEEIKLYDRLVHLQYPSSNDEIRFAVKRLPVEINGDPTENEEVSAFRDLPRIETNKIRGGACLVLNDGILLKAPKLIKIATEMKLEGWDWLVELKKITHKQQKTGKIEKDESKKEVKIVPNLKFVADIIAGRPVFSYPSKVGGHRIRYGRSRNTGLAAGGMHPATMAILDDFVAIGTQLRIERPGKSTSICPVNYIEPPIVKLKNGDVIKISSIKKAKEVFPKIKKVLFVGDLLFGFGEFAENNHNLVPSGYVEEWWALELENAAKRKSNNDERIQQLILNPFKSIPSADEAIEISKKFNIPLHPAYLDFWDNISIEELKILRDVLIESFSESEERINLIYKKQIKIILEKAFILHRIKDNKIIFGKEMSIIYKTIFNLRNKKPVDVGKNNDVFTFFYKNSSLKIKNKAPYFMGSRMGRPEKSERKIMKGIHALFPLSNVVGNSRLVEKAMGYSARKKNRNEFEEKTRKSSDFASKDNFVETGKIKIDICRKICPKCRRTSIFNICNNCRVPTELQKICPKCKALYQPFEERCSKCNELLRTSAEAKFNIKHYINSVLNSLNMQLPKNLKGIIGLTNKYKVPEPIEKGILRAKNNVLVYKTAEIRYDATDIPLTHFKPKEINTSVEVLKKLGYSEDVNKKLLKNENQILELKVQDILLSDDCAKYFIKVAHFLDDELELFYKMDRFYNVSTREDLVGHLVVGLAPHTSAGIIGRVIGFSPARSIYAHPYWHAAKRRNCDGDEDGLMLLLDPLLNFSRHYLPNKIGGRMDATLVIGTKIDPNEIDGEAHNIDTLNRYPLEFYEASERYSAPSELEMIMNLVKSRLGTPGQYEHIGYNIPTDNINEGPKITAYKLYETIDDKIEGQLHLAKIIKAVKAKKVAEKILTTHFNPDILGNLRKFAVQSFRCVKCNEKFRRPPLSSSKKCPKCGNRIILTVNRGGIKKYIPRALKLCKDFNLDNYTKQHMELIEEYVESLTNNPKIKQHKLADFF</sequence>
<keyword evidence="7" id="KW-0378">Hydrolase</keyword>
<evidence type="ECO:0000256" key="10">
    <source>
        <dbReference type="ARBA" id="ARBA00023125"/>
    </source>
</evidence>
<dbReference type="GO" id="GO:0004527">
    <property type="term" value="F:exonuclease activity"/>
    <property type="evidence" value="ECO:0007669"/>
    <property type="project" value="UniProtKB-KW"/>
</dbReference>
<evidence type="ECO:0000256" key="14">
    <source>
        <dbReference type="ARBA" id="ARBA00049244"/>
    </source>
</evidence>
<evidence type="ECO:0000256" key="4">
    <source>
        <dbReference type="ARBA" id="ARBA00022695"/>
    </source>
</evidence>
<evidence type="ECO:0000259" key="16">
    <source>
        <dbReference type="Pfam" id="PF24844"/>
    </source>
</evidence>
<accession>A0A0F9M066</accession>
<proteinExistence type="inferred from homology"/>
<evidence type="ECO:0000313" key="18">
    <source>
        <dbReference type="EMBL" id="KKM99058.1"/>
    </source>
</evidence>
<feature type="domain" description="DNA polymerase II large subunit DP2 central" evidence="16">
    <location>
        <begin position="295"/>
        <end position="708"/>
    </location>
</feature>
<dbReference type="Pfam" id="PF24846">
    <property type="entry name" value="PolC_DP2_cat"/>
    <property type="match status" value="1"/>
</dbReference>
<evidence type="ECO:0000256" key="13">
    <source>
        <dbReference type="ARBA" id="ARBA00026137"/>
    </source>
</evidence>
<dbReference type="InterPro" id="IPR016033">
    <property type="entry name" value="PolC_DP2_N"/>
</dbReference>
<organism evidence="18">
    <name type="scientific">marine sediment metagenome</name>
    <dbReference type="NCBI Taxonomy" id="412755"/>
    <lineage>
        <taxon>unclassified sequences</taxon>
        <taxon>metagenomes</taxon>
        <taxon>ecological metagenomes</taxon>
    </lineage>
</organism>
<dbReference type="PANTHER" id="PTHR42210">
    <property type="entry name" value="DNA POLYMERASE II LARGE SUBUNIT"/>
    <property type="match status" value="1"/>
</dbReference>
<evidence type="ECO:0000256" key="11">
    <source>
        <dbReference type="ARBA" id="ARBA00023268"/>
    </source>
</evidence>
<evidence type="ECO:0000256" key="7">
    <source>
        <dbReference type="ARBA" id="ARBA00022801"/>
    </source>
</evidence>
<evidence type="ECO:0000256" key="6">
    <source>
        <dbReference type="ARBA" id="ARBA00022722"/>
    </source>
</evidence>
<feature type="domain" description="DNA polymerase II large subunit DP2 catalytic" evidence="17">
    <location>
        <begin position="750"/>
        <end position="1044"/>
    </location>
</feature>
<keyword evidence="6" id="KW-0540">Nuclease</keyword>
<dbReference type="InterPro" id="IPR056172">
    <property type="entry name" value="PolC_DP2_cat_dom"/>
</dbReference>
<comment type="catalytic activity">
    <reaction evidence="14">
        <text>DNA(n) + a 2'-deoxyribonucleoside 5'-triphosphate = DNA(n+1) + diphosphate</text>
        <dbReference type="Rhea" id="RHEA:22508"/>
        <dbReference type="Rhea" id="RHEA-COMP:17339"/>
        <dbReference type="Rhea" id="RHEA-COMP:17340"/>
        <dbReference type="ChEBI" id="CHEBI:33019"/>
        <dbReference type="ChEBI" id="CHEBI:61560"/>
        <dbReference type="ChEBI" id="CHEBI:173112"/>
        <dbReference type="EC" id="2.7.7.7"/>
    </reaction>
</comment>
<dbReference type="Pfam" id="PF24844">
    <property type="entry name" value="PolC_DP2_central"/>
    <property type="match status" value="1"/>
</dbReference>
<dbReference type="PIRSF" id="PIRSF016275">
    <property type="entry name" value="PolC_DP2"/>
    <property type="match status" value="1"/>
</dbReference>
<reference evidence="18" key="1">
    <citation type="journal article" date="2015" name="Nature">
        <title>Complex archaea that bridge the gap between prokaryotes and eukaryotes.</title>
        <authorList>
            <person name="Spang A."/>
            <person name="Saw J.H."/>
            <person name="Jorgensen S.L."/>
            <person name="Zaremba-Niedzwiedzka K."/>
            <person name="Martijn J."/>
            <person name="Lind A.E."/>
            <person name="van Eijk R."/>
            <person name="Schleper C."/>
            <person name="Guy L."/>
            <person name="Ettema T.J."/>
        </authorList>
    </citation>
    <scope>NUCLEOTIDE SEQUENCE</scope>
</reference>
<evidence type="ECO:0000256" key="8">
    <source>
        <dbReference type="ARBA" id="ARBA00022839"/>
    </source>
</evidence>
<keyword evidence="11" id="KW-0511">Multifunctional enzyme</keyword>
<comment type="similarity">
    <text evidence="1">Belongs to the archaeal DNA polymerase II family.</text>
</comment>
<comment type="caution">
    <text evidence="18">The sequence shown here is derived from an EMBL/GenBank/DDBJ whole genome shotgun (WGS) entry which is preliminary data.</text>
</comment>
<dbReference type="GO" id="GO:0003677">
    <property type="term" value="F:DNA binding"/>
    <property type="evidence" value="ECO:0007669"/>
    <property type="project" value="UniProtKB-KW"/>
</dbReference>
<dbReference type="InterPro" id="IPR056171">
    <property type="entry name" value="PolC_DP2_central_dom"/>
</dbReference>
<dbReference type="PANTHER" id="PTHR42210:SF1">
    <property type="entry name" value="DNA POLYMERASE II LARGE SUBUNIT"/>
    <property type="match status" value="1"/>
</dbReference>
<evidence type="ECO:0000259" key="15">
    <source>
        <dbReference type="Pfam" id="PF03833"/>
    </source>
</evidence>
<dbReference type="EMBL" id="LAZR01005543">
    <property type="protein sequence ID" value="KKM99058.1"/>
    <property type="molecule type" value="Genomic_DNA"/>
</dbReference>
<keyword evidence="4" id="KW-0548">Nucleotidyltransferase</keyword>
<keyword evidence="3" id="KW-0808">Transferase</keyword>
<keyword evidence="8" id="KW-0269">Exonuclease</keyword>
<evidence type="ECO:0000259" key="17">
    <source>
        <dbReference type="Pfam" id="PF24846"/>
    </source>
</evidence>
<keyword evidence="9" id="KW-0239">DNA-directed DNA polymerase</keyword>
<evidence type="ECO:0000256" key="2">
    <source>
        <dbReference type="ARBA" id="ARBA00011315"/>
    </source>
</evidence>
<keyword evidence="5" id="KW-0235">DNA replication</keyword>
<dbReference type="HAMAP" id="MF_00324">
    <property type="entry name" value="DNApol_II_L_arch"/>
    <property type="match status" value="1"/>
</dbReference>
<dbReference type="GO" id="GO:0006260">
    <property type="term" value="P:DNA replication"/>
    <property type="evidence" value="ECO:0007669"/>
    <property type="project" value="UniProtKB-KW"/>
</dbReference>
<evidence type="ECO:0000256" key="5">
    <source>
        <dbReference type="ARBA" id="ARBA00022705"/>
    </source>
</evidence>
<dbReference type="Pfam" id="PF03833">
    <property type="entry name" value="PolC_DP2_N"/>
    <property type="match status" value="1"/>
</dbReference>
<dbReference type="AlphaFoldDB" id="A0A0F9M066"/>
<evidence type="ECO:0000256" key="9">
    <source>
        <dbReference type="ARBA" id="ARBA00022932"/>
    </source>
</evidence>
<dbReference type="GO" id="GO:0003887">
    <property type="term" value="F:DNA-directed DNA polymerase activity"/>
    <property type="evidence" value="ECO:0007669"/>
    <property type="project" value="UniProtKB-KW"/>
</dbReference>
<evidence type="ECO:0000256" key="1">
    <source>
        <dbReference type="ARBA" id="ARBA00011053"/>
    </source>
</evidence>
<gene>
    <name evidence="18" type="ORF">LCGC14_1151660</name>
</gene>
<evidence type="ECO:0000256" key="12">
    <source>
        <dbReference type="ARBA" id="ARBA00025068"/>
    </source>
</evidence>
<keyword evidence="10" id="KW-0238">DNA-binding</keyword>
<name>A0A0F9M066_9ZZZZ</name>
<comment type="subunit">
    <text evidence="2">Heterodimer of a large subunit and a small subunit.</text>
</comment>
<dbReference type="InterPro" id="IPR004475">
    <property type="entry name" value="PolC_DP2"/>
</dbReference>
<protein>
    <recommendedName>
        <fullName evidence="13">DNA polymerase II large subunit</fullName>
    </recommendedName>
</protein>